<reference evidence="2 3" key="1">
    <citation type="journal article" date="2007" name="Int. J. Syst. Evol. Microbiol.">
        <title>Paenibacillus ginsengarvi sp. nov., isolated from soil from ginseng cultivation.</title>
        <authorList>
            <person name="Yoon M.H."/>
            <person name="Ten L.N."/>
            <person name="Im W.T."/>
        </authorList>
    </citation>
    <scope>NUCLEOTIDE SEQUENCE [LARGE SCALE GENOMIC DNA]</scope>
    <source>
        <strain evidence="2 3">KCTC 13059</strain>
    </source>
</reference>
<dbReference type="Pfam" id="PF08241">
    <property type="entry name" value="Methyltransf_11"/>
    <property type="match status" value="1"/>
</dbReference>
<dbReference type="GO" id="GO:0032259">
    <property type="term" value="P:methylation"/>
    <property type="evidence" value="ECO:0007669"/>
    <property type="project" value="UniProtKB-KW"/>
</dbReference>
<keyword evidence="2" id="KW-0808">Transferase</keyword>
<accession>A0A3B0BXA3</accession>
<evidence type="ECO:0000259" key="1">
    <source>
        <dbReference type="Pfam" id="PF08241"/>
    </source>
</evidence>
<name>A0A3B0BXA3_9BACL</name>
<keyword evidence="3" id="KW-1185">Reference proteome</keyword>
<sequence>MNIREINRDAWNRNVEAGNRWTQPVSPETIAKARQGQWEIILTPVRSVPKSWFPPLAGAKVLCLASGGGQQGPVLAAAGADVTVYDMSEKQLGQDRVVAEREQLTIRTVQGDMADLSCFADETFDLIVHPVSNVFAQSILPVWREAARVLKRGGVLMAGFVNPLVYIFSIEAEERGVLEVKHSIPYADHEQLPKERLEAHLRDGVPLEFGHSLEDQLKGQLDAGLVLTDLFEDNYGGESPLDKHINTFIATKAVKLKV</sequence>
<dbReference type="InterPro" id="IPR013216">
    <property type="entry name" value="Methyltransf_11"/>
</dbReference>
<comment type="caution">
    <text evidence="2">The sequence shown here is derived from an EMBL/GenBank/DDBJ whole genome shotgun (WGS) entry which is preliminary data.</text>
</comment>
<dbReference type="InterPro" id="IPR029063">
    <property type="entry name" value="SAM-dependent_MTases_sf"/>
</dbReference>
<dbReference type="Gene3D" id="3.40.50.150">
    <property type="entry name" value="Vaccinia Virus protein VP39"/>
    <property type="match status" value="1"/>
</dbReference>
<dbReference type="AlphaFoldDB" id="A0A3B0BXA3"/>
<dbReference type="SUPFAM" id="SSF53335">
    <property type="entry name" value="S-adenosyl-L-methionine-dependent methyltransferases"/>
    <property type="match status" value="1"/>
</dbReference>
<dbReference type="GO" id="GO:0008757">
    <property type="term" value="F:S-adenosylmethionine-dependent methyltransferase activity"/>
    <property type="evidence" value="ECO:0007669"/>
    <property type="project" value="InterPro"/>
</dbReference>
<protein>
    <submittedName>
        <fullName evidence="2">Class I SAM-dependent methyltransferase</fullName>
    </submittedName>
</protein>
<dbReference type="EMBL" id="RBAH01000021">
    <property type="protein sequence ID" value="RKN76056.1"/>
    <property type="molecule type" value="Genomic_DNA"/>
</dbReference>
<feature type="domain" description="Methyltransferase type 11" evidence="1">
    <location>
        <begin position="62"/>
        <end position="157"/>
    </location>
</feature>
<evidence type="ECO:0000313" key="2">
    <source>
        <dbReference type="EMBL" id="RKN76056.1"/>
    </source>
</evidence>
<dbReference type="RefSeq" id="WP_120749988.1">
    <property type="nucleotide sequence ID" value="NZ_RBAH01000021.1"/>
</dbReference>
<gene>
    <name evidence="2" type="ORF">D7M11_24990</name>
</gene>
<dbReference type="OrthoDB" id="9772751at2"/>
<dbReference type="CDD" id="cd02440">
    <property type="entry name" value="AdoMet_MTases"/>
    <property type="match status" value="1"/>
</dbReference>
<keyword evidence="2" id="KW-0489">Methyltransferase</keyword>
<organism evidence="2 3">
    <name type="scientific">Paenibacillus ginsengarvi</name>
    <dbReference type="NCBI Taxonomy" id="400777"/>
    <lineage>
        <taxon>Bacteria</taxon>
        <taxon>Bacillati</taxon>
        <taxon>Bacillota</taxon>
        <taxon>Bacilli</taxon>
        <taxon>Bacillales</taxon>
        <taxon>Paenibacillaceae</taxon>
        <taxon>Paenibacillus</taxon>
    </lineage>
</organism>
<proteinExistence type="predicted"/>
<dbReference type="Proteomes" id="UP000282311">
    <property type="component" value="Unassembled WGS sequence"/>
</dbReference>
<evidence type="ECO:0000313" key="3">
    <source>
        <dbReference type="Proteomes" id="UP000282311"/>
    </source>
</evidence>